<dbReference type="AlphaFoldDB" id="A0A163MQG1"/>
<dbReference type="Proteomes" id="UP000078561">
    <property type="component" value="Unassembled WGS sequence"/>
</dbReference>
<feature type="domain" description="Ndc10" evidence="2">
    <location>
        <begin position="33"/>
        <end position="117"/>
    </location>
</feature>
<sequence length="130" mass="15074">MEHHKDERRISYHPSKRNDMTNDRLSHQWSILYPTRASLDPPSSLCKKLFPAIDERHDRLAANELSPDNNNPIQTTAVANAFVQVVIMLRKSSIQDSVLVMELHPCHPIWQHSTFSDPVHLSFKRDLLQN</sequence>
<evidence type="ECO:0000256" key="1">
    <source>
        <dbReference type="SAM" id="MobiDB-lite"/>
    </source>
</evidence>
<dbReference type="OrthoDB" id="120763at2759"/>
<dbReference type="Gene3D" id="1.10.443.20">
    <property type="entry name" value="Centromere DNA-binding protein complex CBF3 subunit, domain 2"/>
    <property type="match status" value="1"/>
</dbReference>
<proteinExistence type="predicted"/>
<dbReference type="GO" id="GO:0003677">
    <property type="term" value="F:DNA binding"/>
    <property type="evidence" value="ECO:0007669"/>
    <property type="project" value="InterPro"/>
</dbReference>
<feature type="region of interest" description="Disordered" evidence="1">
    <location>
        <begin position="1"/>
        <end position="21"/>
    </location>
</feature>
<evidence type="ECO:0000259" key="2">
    <source>
        <dbReference type="Pfam" id="PF16787"/>
    </source>
</evidence>
<dbReference type="InterPro" id="IPR031872">
    <property type="entry name" value="NDC10_II"/>
</dbReference>
<dbReference type="InParanoid" id="A0A163MQG1"/>
<reference evidence="3" key="1">
    <citation type="submission" date="2016-04" db="EMBL/GenBank/DDBJ databases">
        <authorList>
            <person name="Evans L.H."/>
            <person name="Alamgir A."/>
            <person name="Owens N."/>
            <person name="Weber N.D."/>
            <person name="Virtaneva K."/>
            <person name="Barbian K."/>
            <person name="Babar A."/>
            <person name="Rosenke K."/>
        </authorList>
    </citation>
    <scope>NUCLEOTIDE SEQUENCE [LARGE SCALE GENOMIC DNA]</scope>
    <source>
        <strain evidence="3">CBS 101.48</strain>
    </source>
</reference>
<name>A0A163MQG1_ABSGL</name>
<dbReference type="Pfam" id="PF16787">
    <property type="entry name" value="NDC10_II"/>
    <property type="match status" value="1"/>
</dbReference>
<evidence type="ECO:0000313" key="4">
    <source>
        <dbReference type="Proteomes" id="UP000078561"/>
    </source>
</evidence>
<organism evidence="3">
    <name type="scientific">Absidia glauca</name>
    <name type="common">Pin mould</name>
    <dbReference type="NCBI Taxonomy" id="4829"/>
    <lineage>
        <taxon>Eukaryota</taxon>
        <taxon>Fungi</taxon>
        <taxon>Fungi incertae sedis</taxon>
        <taxon>Mucoromycota</taxon>
        <taxon>Mucoromycotina</taxon>
        <taxon>Mucoromycetes</taxon>
        <taxon>Mucorales</taxon>
        <taxon>Cunninghamellaceae</taxon>
        <taxon>Absidia</taxon>
    </lineage>
</organism>
<protein>
    <recommendedName>
        <fullName evidence="2">Ndc10 domain-containing protein</fullName>
    </recommendedName>
</protein>
<accession>A0A163MQG1</accession>
<gene>
    <name evidence="3" type="primary">ABSGL_13194.1 scaffold 13659</name>
</gene>
<evidence type="ECO:0000313" key="3">
    <source>
        <dbReference type="EMBL" id="SAM07551.1"/>
    </source>
</evidence>
<dbReference type="InterPro" id="IPR038279">
    <property type="entry name" value="Ndc10_dom2_sf"/>
</dbReference>
<dbReference type="EMBL" id="LT554760">
    <property type="protein sequence ID" value="SAM07551.1"/>
    <property type="molecule type" value="Genomic_DNA"/>
</dbReference>
<keyword evidence="4" id="KW-1185">Reference proteome</keyword>